<evidence type="ECO:0000313" key="2">
    <source>
        <dbReference type="Proteomes" id="UP000069935"/>
    </source>
</evidence>
<organism evidence="1 2">
    <name type="scientific">Azospirillum thiophilum</name>
    <dbReference type="NCBI Taxonomy" id="528244"/>
    <lineage>
        <taxon>Bacteria</taxon>
        <taxon>Pseudomonadati</taxon>
        <taxon>Pseudomonadota</taxon>
        <taxon>Alphaproteobacteria</taxon>
        <taxon>Rhodospirillales</taxon>
        <taxon>Azospirillaceae</taxon>
        <taxon>Azospirillum</taxon>
    </lineage>
</organism>
<reference evidence="1 2" key="2">
    <citation type="journal article" date="2016" name="Genome Announc.">
        <title>Complete Genome Sequence of a Strain of Azospirillum thiophilum Isolated from a Sulfide Spring.</title>
        <authorList>
            <person name="Fomenkov A."/>
            <person name="Vincze T."/>
            <person name="Grabovich M."/>
            <person name="Anton B.P."/>
            <person name="Dubinina G."/>
            <person name="Orlova M."/>
            <person name="Belousova E."/>
            <person name="Roberts R.J."/>
        </authorList>
    </citation>
    <scope>NUCLEOTIDE SEQUENCE [LARGE SCALE GENOMIC DNA]</scope>
    <source>
        <strain evidence="1 2">BV-S</strain>
    </source>
</reference>
<dbReference type="EMBL" id="CP012407">
    <property type="protein sequence ID" value="ALG75654.1"/>
    <property type="molecule type" value="Genomic_DNA"/>
</dbReference>
<name>A0AAC9EYS4_9PROT</name>
<dbReference type="Proteomes" id="UP000069935">
    <property type="component" value="Chromosome 7"/>
</dbReference>
<dbReference type="AlphaFoldDB" id="A0AAC9EYS4"/>
<keyword evidence="2" id="KW-1185">Reference proteome</keyword>
<gene>
    <name evidence="1" type="ORF">AL072_32605</name>
</gene>
<sequence>MIPPFQSIEGRCPHGADVLREQVRWVDAERRWHPALHGAPPDRLPPAYPPPGHASLLRGALLTRLTIAHATAGATAFATAFKEQ</sequence>
<protein>
    <submittedName>
        <fullName evidence="1">Uncharacterized protein</fullName>
    </submittedName>
</protein>
<evidence type="ECO:0000313" key="1">
    <source>
        <dbReference type="EMBL" id="ALG75654.1"/>
    </source>
</evidence>
<dbReference type="RefSeq" id="WP_045585379.1">
    <property type="nucleotide sequence ID" value="NZ_CP012407.1"/>
</dbReference>
<proteinExistence type="predicted"/>
<accession>A0AAC9EYS4</accession>
<reference evidence="2" key="1">
    <citation type="submission" date="2015-08" db="EMBL/GenBank/DDBJ databases">
        <title>Complete Genome Sequence of Azospirillum thiophilum BV-S.</title>
        <authorList>
            <person name="Fomenkov A."/>
            <person name="Vincze T."/>
            <person name="Grabovich M."/>
            <person name="Dubinina G."/>
            <person name="Orlova M."/>
            <person name="Belousova E."/>
            <person name="Roberts R.J."/>
        </authorList>
    </citation>
    <scope>NUCLEOTIDE SEQUENCE [LARGE SCALE GENOMIC DNA]</scope>
    <source>
        <strain evidence="2">BV-S</strain>
    </source>
</reference>
<dbReference type="KEGG" id="ati:AL072_32605"/>